<accession>A0AAV6UPL5</accession>
<feature type="transmembrane region" description="Helical" evidence="7">
    <location>
        <begin position="290"/>
        <end position="315"/>
    </location>
</feature>
<evidence type="ECO:0000256" key="3">
    <source>
        <dbReference type="ARBA" id="ARBA00022448"/>
    </source>
</evidence>
<reference evidence="8 9" key="1">
    <citation type="journal article" date="2022" name="Nat. Ecol. Evol.">
        <title>A masculinizing supergene underlies an exaggerated male reproductive morph in a spider.</title>
        <authorList>
            <person name="Hendrickx F."/>
            <person name="De Corte Z."/>
            <person name="Sonet G."/>
            <person name="Van Belleghem S.M."/>
            <person name="Kostlbacher S."/>
            <person name="Vangestel C."/>
        </authorList>
    </citation>
    <scope>NUCLEOTIDE SEQUENCE [LARGE SCALE GENOMIC DNA]</scope>
    <source>
        <strain evidence="8">W744_W776</strain>
    </source>
</reference>
<feature type="transmembrane region" description="Helical" evidence="7">
    <location>
        <begin position="261"/>
        <end position="278"/>
    </location>
</feature>
<dbReference type="NCBIfam" id="TIGR01197">
    <property type="entry name" value="nramp"/>
    <property type="match status" value="1"/>
</dbReference>
<feature type="transmembrane region" description="Helical" evidence="7">
    <location>
        <begin position="144"/>
        <end position="168"/>
    </location>
</feature>
<sequence>MLEITIIAADMQEVIGTAVALYLLSNKYIPLYAGVLLTIVDTFTFLLIDKYGLRKLEAFFAFLIAVMAITFGYEYGSVSPDQAELQKGLWVPGCGPCSNRVLLQAVGIVGALITPHNLYLHSSLVKSRAINRANKDEVRDANRYYFLESAIALLVSLVINIFVVAVFAKGMYNKTNNDVLSLCTDRGINATDIFPENDEQIQGDIYRAGIFLGCQFGQAYMYIWAVGLLAAGQSSTMTGTYTGQFVMEGFLKMKLSRWKRVLVTRTLAILPTVAVALLQDVNHVSGMNDILNALMTLQLPYALLITFAFTASRTLMGEFANDKKTNVFMGAFTIAMIGLNLYFIGNFVVENFPNTWWVYTLFGIFLVLYMAIILFLMF</sequence>
<dbReference type="AlphaFoldDB" id="A0AAV6UPL5"/>
<protein>
    <recommendedName>
        <fullName evidence="10">Malvolio</fullName>
    </recommendedName>
</protein>
<dbReference type="Proteomes" id="UP000827092">
    <property type="component" value="Unassembled WGS sequence"/>
</dbReference>
<keyword evidence="6 7" id="KW-0472">Membrane</keyword>
<evidence type="ECO:0000256" key="6">
    <source>
        <dbReference type="ARBA" id="ARBA00023136"/>
    </source>
</evidence>
<dbReference type="GO" id="GO:0010008">
    <property type="term" value="C:endosome membrane"/>
    <property type="evidence" value="ECO:0007669"/>
    <property type="project" value="TreeGrafter"/>
</dbReference>
<dbReference type="PANTHER" id="PTHR11706:SF33">
    <property type="entry name" value="NATURAL RESISTANCE-ASSOCIATED MACROPHAGE PROTEIN 2"/>
    <property type="match status" value="1"/>
</dbReference>
<comment type="subcellular location">
    <subcellularLocation>
        <location evidence="1">Membrane</location>
        <topology evidence="1">Multi-pass membrane protein</topology>
    </subcellularLocation>
</comment>
<dbReference type="EMBL" id="JAFNEN010000343">
    <property type="protein sequence ID" value="KAG8185221.1"/>
    <property type="molecule type" value="Genomic_DNA"/>
</dbReference>
<dbReference type="GO" id="GO:0015086">
    <property type="term" value="F:cadmium ion transmembrane transporter activity"/>
    <property type="evidence" value="ECO:0007669"/>
    <property type="project" value="TreeGrafter"/>
</dbReference>
<evidence type="ECO:0000313" key="9">
    <source>
        <dbReference type="Proteomes" id="UP000827092"/>
    </source>
</evidence>
<dbReference type="PRINTS" id="PR00447">
    <property type="entry name" value="NATRESASSCMP"/>
</dbReference>
<comment type="caution">
    <text evidence="8">The sequence shown here is derived from an EMBL/GenBank/DDBJ whole genome shotgun (WGS) entry which is preliminary data.</text>
</comment>
<dbReference type="GO" id="GO:0005886">
    <property type="term" value="C:plasma membrane"/>
    <property type="evidence" value="ECO:0007669"/>
    <property type="project" value="TreeGrafter"/>
</dbReference>
<keyword evidence="4 7" id="KW-0812">Transmembrane</keyword>
<keyword evidence="5 7" id="KW-1133">Transmembrane helix</keyword>
<organism evidence="8 9">
    <name type="scientific">Oedothorax gibbosus</name>
    <dbReference type="NCBI Taxonomy" id="931172"/>
    <lineage>
        <taxon>Eukaryota</taxon>
        <taxon>Metazoa</taxon>
        <taxon>Ecdysozoa</taxon>
        <taxon>Arthropoda</taxon>
        <taxon>Chelicerata</taxon>
        <taxon>Arachnida</taxon>
        <taxon>Araneae</taxon>
        <taxon>Araneomorphae</taxon>
        <taxon>Entelegynae</taxon>
        <taxon>Araneoidea</taxon>
        <taxon>Linyphiidae</taxon>
        <taxon>Erigoninae</taxon>
        <taxon>Oedothorax</taxon>
    </lineage>
</organism>
<gene>
    <name evidence="8" type="ORF">JTE90_025892</name>
</gene>
<evidence type="ECO:0000256" key="4">
    <source>
        <dbReference type="ARBA" id="ARBA00022692"/>
    </source>
</evidence>
<evidence type="ECO:0000256" key="7">
    <source>
        <dbReference type="SAM" id="Phobius"/>
    </source>
</evidence>
<dbReference type="GO" id="GO:0005381">
    <property type="term" value="F:iron ion transmembrane transporter activity"/>
    <property type="evidence" value="ECO:0007669"/>
    <property type="project" value="TreeGrafter"/>
</dbReference>
<dbReference type="Pfam" id="PF01566">
    <property type="entry name" value="Nramp"/>
    <property type="match status" value="1"/>
</dbReference>
<proteinExistence type="inferred from homology"/>
<keyword evidence="9" id="KW-1185">Reference proteome</keyword>
<feature type="transmembrane region" description="Helical" evidence="7">
    <location>
        <begin position="29"/>
        <end position="48"/>
    </location>
</feature>
<name>A0AAV6UPL5_9ARAC</name>
<dbReference type="PANTHER" id="PTHR11706">
    <property type="entry name" value="SOLUTE CARRIER PROTEIN FAMILY 11 MEMBER"/>
    <property type="match status" value="1"/>
</dbReference>
<evidence type="ECO:0000256" key="5">
    <source>
        <dbReference type="ARBA" id="ARBA00022989"/>
    </source>
</evidence>
<comment type="similarity">
    <text evidence="2">Belongs to the NRAMP family.</text>
</comment>
<feature type="transmembrane region" description="Helical" evidence="7">
    <location>
        <begin position="356"/>
        <end position="377"/>
    </location>
</feature>
<feature type="transmembrane region" description="Helical" evidence="7">
    <location>
        <begin position="327"/>
        <end position="344"/>
    </location>
</feature>
<keyword evidence="3" id="KW-0813">Transport</keyword>
<dbReference type="InterPro" id="IPR001046">
    <property type="entry name" value="NRAMP_fam"/>
</dbReference>
<evidence type="ECO:0000256" key="2">
    <source>
        <dbReference type="ARBA" id="ARBA00006670"/>
    </source>
</evidence>
<evidence type="ECO:0008006" key="10">
    <source>
        <dbReference type="Google" id="ProtNLM"/>
    </source>
</evidence>
<feature type="transmembrane region" description="Helical" evidence="7">
    <location>
        <begin position="55"/>
        <end position="73"/>
    </location>
</feature>
<evidence type="ECO:0000313" key="8">
    <source>
        <dbReference type="EMBL" id="KAG8185221.1"/>
    </source>
</evidence>
<dbReference type="GO" id="GO:0005384">
    <property type="term" value="F:manganese ion transmembrane transporter activity"/>
    <property type="evidence" value="ECO:0007669"/>
    <property type="project" value="TreeGrafter"/>
</dbReference>
<evidence type="ECO:0000256" key="1">
    <source>
        <dbReference type="ARBA" id="ARBA00004141"/>
    </source>
</evidence>